<evidence type="ECO:0000313" key="10">
    <source>
        <dbReference type="EMBL" id="QBH66980.1"/>
    </source>
</evidence>
<organism evidence="1">
    <name type="scientific">Phthorimaea operculella granulovirus</name>
    <dbReference type="NCBI Taxonomy" id="192584"/>
    <lineage>
        <taxon>Viruses</taxon>
        <taxon>Viruses incertae sedis</taxon>
        <taxon>Naldaviricetes</taxon>
        <taxon>Lefavirales</taxon>
        <taxon>Baculoviridae</taxon>
        <taxon>Betabaculovirus</taxon>
        <taxon>Betabaculovirus phoperculellae</taxon>
    </lineage>
</organism>
<evidence type="ECO:0000313" key="4">
    <source>
        <dbReference type="EMBL" id="QBH66200.1"/>
    </source>
</evidence>
<dbReference type="EMBL" id="MK033565">
    <property type="protein sequence ID" value="QBH65940.1"/>
    <property type="molecule type" value="Genomic_DNA"/>
</dbReference>
<sequence length="349" mass="40637">MATKRSASSDDINVPPVSRSKCQMQQRILLKREFLQQSNKQNDNVVLYKVDCENTANKQRSMVYVETKELYDSLVKENTYDMELERRQNNRWWLVSAQECEGIIVEPPQKITSLLENHFKDPTITYIVDIYVQNAYPSNNYVKIIGLTEYNYQMYQIDLICYINKIQAFEISPELPIEIRMGQLINDVQTRLQNQWWSFNVVCKMFNGRKTLELKEYSKLESTEKPEVCIPKEFTNLLYIDKYCVCEPIVGVSNAEALDKHNSLAPRISMTVETQDGTKLQGLKFLTNTDTLVTAEDKVEALYNSNTDFSTGKYKVYAVYTRKPSMNYINFITVFSLDDNNKCVNYVDV</sequence>
<proteinExistence type="predicted"/>
<dbReference type="EMBL" id="MK033576">
    <property type="protein sequence ID" value="QBH67369.1"/>
    <property type="molecule type" value="Genomic_DNA"/>
</dbReference>
<dbReference type="EMBL" id="MK033575">
    <property type="protein sequence ID" value="QBH67239.1"/>
    <property type="molecule type" value="Genomic_DNA"/>
</dbReference>
<dbReference type="EMBL" id="MK033569">
    <property type="protein sequence ID" value="QBH66460.1"/>
    <property type="molecule type" value="Genomic_DNA"/>
</dbReference>
<name>A0A1B2CS91_9BBAC</name>
<evidence type="ECO:0000313" key="3">
    <source>
        <dbReference type="EMBL" id="QBH66070.1"/>
    </source>
</evidence>
<dbReference type="EMBL" id="MK033570">
    <property type="protein sequence ID" value="QBH66590.1"/>
    <property type="molecule type" value="Genomic_DNA"/>
</dbReference>
<evidence type="ECO:0000313" key="12">
    <source>
        <dbReference type="EMBL" id="QBH67239.1"/>
    </source>
</evidence>
<dbReference type="EMBL" id="MK033566">
    <property type="protein sequence ID" value="QBH66070.1"/>
    <property type="molecule type" value="Genomic_DNA"/>
</dbReference>
<accession>A0A1B2CS91</accession>
<evidence type="ECO:0000313" key="1">
    <source>
        <dbReference type="EMBL" id="ANY57494.1"/>
    </source>
</evidence>
<dbReference type="EMBL" id="MK033567">
    <property type="protein sequence ID" value="QBH66200.1"/>
    <property type="molecule type" value="Genomic_DNA"/>
</dbReference>
<dbReference type="EMBL" id="MK033572">
    <property type="protein sequence ID" value="QBH66850.1"/>
    <property type="molecule type" value="Genomic_DNA"/>
</dbReference>
<evidence type="ECO:0000313" key="7">
    <source>
        <dbReference type="EMBL" id="QBH66590.1"/>
    </source>
</evidence>
<protein>
    <submittedName>
        <fullName evidence="1">Late expression factor 3</fullName>
    </submittedName>
</protein>
<evidence type="ECO:0000313" key="11">
    <source>
        <dbReference type="EMBL" id="QBH67109.1"/>
    </source>
</evidence>
<dbReference type="EMBL" id="MK033571">
    <property type="protein sequence ID" value="QBH66720.1"/>
    <property type="molecule type" value="Genomic_DNA"/>
</dbReference>
<reference evidence="1" key="1">
    <citation type="journal article" date="2016" name="Arch. Virol.">
        <title>The comparative analysis of complete genome sequences from two South African betabaculoviruses: Phthorimaea operculella granulovirus and Plutella xylostella granulovirus.</title>
        <authorList>
            <person name="Jukes M.D."/>
            <person name="Motsoeneng B.M."/>
            <person name="Knox C.M."/>
            <person name="Hill M.P."/>
            <person name="Moore S.D."/>
        </authorList>
    </citation>
    <scope>NUCLEOTIDE SEQUENCE</scope>
    <source>
        <strain evidence="1">SA</strain>
    </source>
</reference>
<evidence type="ECO:0000313" key="2">
    <source>
        <dbReference type="EMBL" id="QBH65940.1"/>
    </source>
</evidence>
<dbReference type="EMBL" id="MK033574">
    <property type="protein sequence ID" value="QBH67109.1"/>
    <property type="molecule type" value="Genomic_DNA"/>
</dbReference>
<evidence type="ECO:0000313" key="13">
    <source>
        <dbReference type="EMBL" id="QBH67369.1"/>
    </source>
</evidence>
<evidence type="ECO:0000313" key="6">
    <source>
        <dbReference type="EMBL" id="QBH66460.1"/>
    </source>
</evidence>
<dbReference type="EMBL" id="KU666536">
    <property type="protein sequence ID" value="ANY57494.1"/>
    <property type="molecule type" value="Genomic_DNA"/>
</dbReference>
<evidence type="ECO:0000313" key="9">
    <source>
        <dbReference type="EMBL" id="QBH66850.1"/>
    </source>
</evidence>
<reference evidence="2" key="2">
    <citation type="journal article" date="2019" name="J. Gen. Virol.">
        <title>Elucidating the genetic diversity of Phthorimaea operculella granulovirus (PhopGV).</title>
        <authorList>
            <person name="Larem A."/>
            <person name="Ben-Tiba S."/>
            <person name="Wennmann J.T."/>
            <person name="Gueli Alletti G."/>
            <person name="Jehle J.A."/>
        </authorList>
    </citation>
    <scope>NUCLEOTIDE SEQUENCE</scope>
    <source>
        <strain evidence="2">PhopGV-CR3.1</strain>
        <strain evidence="3">PhopGV-CR5.1</strain>
        <strain evidence="4">PhopGV-GR1.1</strain>
        <strain evidence="5">PhopGV-GR1.2</strain>
        <strain evidence="6">PhopGV-GR2.1</strain>
        <strain evidence="7">PhopGV-IT1.1</strain>
        <strain evidence="8">PhopGV-LS1.1</strain>
        <strain evidence="9">PhopGV-LS1.2</strain>
        <strain evidence="10">PhopGV-LS2.1</strain>
        <strain evidence="11">PhopGV-LS3.1</strain>
        <strain evidence="12">PhopGV-R</strain>
        <strain evidence="13">PhopGV-Ym.1</strain>
    </source>
</reference>
<dbReference type="EMBL" id="MK033573">
    <property type="protein sequence ID" value="QBH66980.1"/>
    <property type="molecule type" value="Genomic_DNA"/>
</dbReference>
<evidence type="ECO:0000313" key="8">
    <source>
        <dbReference type="EMBL" id="QBH66720.1"/>
    </source>
</evidence>
<evidence type="ECO:0000313" key="5">
    <source>
        <dbReference type="EMBL" id="QBH66330.1"/>
    </source>
</evidence>
<dbReference type="EMBL" id="MK033568">
    <property type="protein sequence ID" value="QBH66330.1"/>
    <property type="molecule type" value="Genomic_DNA"/>
</dbReference>
<gene>
    <name evidence="1" type="primary">lef-3</name>
    <name evidence="1" type="ORF">PhopGVgp105</name>
</gene>